<name>A0A255Z9T2_9FLAO</name>
<proteinExistence type="predicted"/>
<keyword evidence="2" id="KW-1185">Reference proteome</keyword>
<organism evidence="1 2">
    <name type="scientific">Flavobacterium cyanobacteriorum</name>
    <dbReference type="NCBI Taxonomy" id="2022802"/>
    <lineage>
        <taxon>Bacteria</taxon>
        <taxon>Pseudomonadati</taxon>
        <taxon>Bacteroidota</taxon>
        <taxon>Flavobacteriia</taxon>
        <taxon>Flavobacteriales</taxon>
        <taxon>Flavobacteriaceae</taxon>
        <taxon>Flavobacterium</taxon>
    </lineage>
</organism>
<protein>
    <submittedName>
        <fullName evidence="1">Uncharacterized protein</fullName>
    </submittedName>
</protein>
<gene>
    <name evidence="1" type="ORF">CHU92_06055</name>
</gene>
<evidence type="ECO:0000313" key="2">
    <source>
        <dbReference type="Proteomes" id="UP000216605"/>
    </source>
</evidence>
<sequence>MTENEVPLEVQFSGQYRGNTFENILDTNVSDIYTQEFTATNQEGFSRTLIREVIVAETGDLTNSIAGLYRSTVFRNGVQGNPASAYTNIEYILIWENEDGTYGISDAFGGWYLFGRAIPGSETPGGIIIANNIPANDFDFPATLSNSYFGGEAQITQMTVNPADNSIDLTTVWQADVSTTYTFDIHLEQVQF</sequence>
<dbReference type="AlphaFoldDB" id="A0A255Z9T2"/>
<dbReference type="EMBL" id="NOXV01000229">
    <property type="protein sequence ID" value="OYQ38192.1"/>
    <property type="molecule type" value="Genomic_DNA"/>
</dbReference>
<accession>A0A255Z9T2</accession>
<dbReference type="Proteomes" id="UP000216605">
    <property type="component" value="Unassembled WGS sequence"/>
</dbReference>
<comment type="caution">
    <text evidence="1">The sequence shown here is derived from an EMBL/GenBank/DDBJ whole genome shotgun (WGS) entry which is preliminary data.</text>
</comment>
<reference evidence="1 2" key="1">
    <citation type="submission" date="2017-07" db="EMBL/GenBank/DDBJ databases">
        <title>Flavobacterium cyanobacteriorum sp. nov., isolated from cyanobacterial aggregates in a eutrophic lake.</title>
        <authorList>
            <person name="Cai H."/>
        </authorList>
    </citation>
    <scope>NUCLEOTIDE SEQUENCE [LARGE SCALE GENOMIC DNA]</scope>
    <source>
        <strain evidence="1 2">TH021</strain>
    </source>
</reference>
<evidence type="ECO:0000313" key="1">
    <source>
        <dbReference type="EMBL" id="OYQ38192.1"/>
    </source>
</evidence>